<keyword evidence="1" id="KW-0812">Transmembrane</keyword>
<comment type="caution">
    <text evidence="2">The sequence shown here is derived from an EMBL/GenBank/DDBJ whole genome shotgun (WGS) entry which is preliminary data.</text>
</comment>
<gene>
    <name evidence="2" type="ORF">A2Z86_01165</name>
</gene>
<protein>
    <submittedName>
        <fullName evidence="2">Uncharacterized protein</fullName>
    </submittedName>
</protein>
<dbReference type="EMBL" id="MFIV01000130">
    <property type="protein sequence ID" value="OGF98303.1"/>
    <property type="molecule type" value="Genomic_DNA"/>
</dbReference>
<feature type="transmembrane region" description="Helical" evidence="1">
    <location>
        <begin position="70"/>
        <end position="90"/>
    </location>
</feature>
<sequence length="92" mass="10235">MFHDILAFISSIDWTGYHVSAFEVLLVVFALIKKYNMLSLLILGIVLGKGFIAVQANTDFSGPFAQTIPFIVYAVCALVFFIYAIAKLFAHE</sequence>
<feature type="transmembrane region" description="Helical" evidence="1">
    <location>
        <begin position="39"/>
        <end position="58"/>
    </location>
</feature>
<reference evidence="2 3" key="1">
    <citation type="journal article" date="2016" name="Nat. Commun.">
        <title>Thousands of microbial genomes shed light on interconnected biogeochemical processes in an aquifer system.</title>
        <authorList>
            <person name="Anantharaman K."/>
            <person name="Brown C.T."/>
            <person name="Hug L.A."/>
            <person name="Sharon I."/>
            <person name="Castelle C.J."/>
            <person name="Probst A.J."/>
            <person name="Thomas B.C."/>
            <person name="Singh A."/>
            <person name="Wilkins M.J."/>
            <person name="Karaoz U."/>
            <person name="Brodie E.L."/>
            <person name="Williams K.H."/>
            <person name="Hubbard S.S."/>
            <person name="Banfield J.F."/>
        </authorList>
    </citation>
    <scope>NUCLEOTIDE SEQUENCE [LARGE SCALE GENOMIC DNA]</scope>
</reference>
<accession>A0A1F5YDT1</accession>
<organism evidence="2 3">
    <name type="scientific">Candidatus Glassbacteria bacterium GWA2_58_10</name>
    <dbReference type="NCBI Taxonomy" id="1817865"/>
    <lineage>
        <taxon>Bacteria</taxon>
        <taxon>Candidatus Glassiibacteriota</taxon>
    </lineage>
</organism>
<dbReference type="AlphaFoldDB" id="A0A1F5YDT1"/>
<keyword evidence="1" id="KW-1133">Transmembrane helix</keyword>
<evidence type="ECO:0000313" key="2">
    <source>
        <dbReference type="EMBL" id="OGF98303.1"/>
    </source>
</evidence>
<keyword evidence="1" id="KW-0472">Membrane</keyword>
<dbReference type="Proteomes" id="UP000176992">
    <property type="component" value="Unassembled WGS sequence"/>
</dbReference>
<feature type="transmembrane region" description="Helical" evidence="1">
    <location>
        <begin position="14"/>
        <end position="32"/>
    </location>
</feature>
<evidence type="ECO:0000256" key="1">
    <source>
        <dbReference type="SAM" id="Phobius"/>
    </source>
</evidence>
<evidence type="ECO:0000313" key="3">
    <source>
        <dbReference type="Proteomes" id="UP000176992"/>
    </source>
</evidence>
<name>A0A1F5YDT1_9BACT</name>
<proteinExistence type="predicted"/>